<reference evidence="1 2" key="1">
    <citation type="submission" date="2024-07" db="EMBL/GenBank/DDBJ databases">
        <title>Molecular mechanisms and environmental adaptations of flagellar loss and biofilm growth of Rhodanobacter under environmental stress.</title>
        <authorList>
            <person name="Chen M."/>
        </authorList>
    </citation>
    <scope>NUCLEOTIDE SEQUENCE [LARGE SCALE GENOMIC DNA]</scope>
    <source>
        <strain evidence="1 2">RS22</strain>
    </source>
</reference>
<evidence type="ECO:0008006" key="3">
    <source>
        <dbReference type="Google" id="ProtNLM"/>
    </source>
</evidence>
<accession>A0ABV4AXG3</accession>
<evidence type="ECO:0000313" key="2">
    <source>
        <dbReference type="Proteomes" id="UP001562159"/>
    </source>
</evidence>
<protein>
    <recommendedName>
        <fullName evidence="3">Plasmid stabilization protein</fullName>
    </recommendedName>
</protein>
<proteinExistence type="predicted"/>
<gene>
    <name evidence="1" type="ORF">AB7878_18415</name>
</gene>
<organism evidence="1 2">
    <name type="scientific">Rhodanobacter humi</name>
    <dbReference type="NCBI Taxonomy" id="1888173"/>
    <lineage>
        <taxon>Bacteria</taxon>
        <taxon>Pseudomonadati</taxon>
        <taxon>Pseudomonadota</taxon>
        <taxon>Gammaproteobacteria</taxon>
        <taxon>Lysobacterales</taxon>
        <taxon>Rhodanobacteraceae</taxon>
        <taxon>Rhodanobacter</taxon>
    </lineage>
</organism>
<dbReference type="EMBL" id="JBGBPY010000002">
    <property type="protein sequence ID" value="MEY2184386.1"/>
    <property type="molecule type" value="Genomic_DNA"/>
</dbReference>
<comment type="caution">
    <text evidence="1">The sequence shown here is derived from an EMBL/GenBank/DDBJ whole genome shotgun (WGS) entry which is preliminary data.</text>
</comment>
<evidence type="ECO:0000313" key="1">
    <source>
        <dbReference type="EMBL" id="MEY2184386.1"/>
    </source>
</evidence>
<name>A0ABV4AXG3_9GAMM</name>
<keyword evidence="2" id="KW-1185">Reference proteome</keyword>
<sequence>MAATERVVVLMTPEQKRDVTQRASAERLSLGDYMRRQALGDDELLAALVEELAASTEKARMALDRTLARLDESERRMPEIEAAARERALAEFAALDPELFGRLLQPELAA</sequence>
<dbReference type="Proteomes" id="UP001562159">
    <property type="component" value="Unassembled WGS sequence"/>
</dbReference>